<comment type="subcellular location">
    <subcellularLocation>
        <location evidence="1">Nucleus</location>
    </subcellularLocation>
</comment>
<keyword evidence="3" id="KW-0690">Ribosome biogenesis</keyword>
<dbReference type="Pfam" id="PF00271">
    <property type="entry name" value="Helicase_C"/>
    <property type="match status" value="1"/>
</dbReference>
<dbReference type="PROSITE" id="PS51194">
    <property type="entry name" value="HELICASE_CTER"/>
    <property type="match status" value="1"/>
</dbReference>
<evidence type="ECO:0000256" key="11">
    <source>
        <dbReference type="ARBA" id="ARBA00047984"/>
    </source>
</evidence>
<keyword evidence="4" id="KW-0698">rRNA processing</keyword>
<dbReference type="EC" id="3.6.4.13" evidence="2"/>
<evidence type="ECO:0000256" key="13">
    <source>
        <dbReference type="SAM" id="MobiDB-lite"/>
    </source>
</evidence>
<dbReference type="GO" id="GO:0005524">
    <property type="term" value="F:ATP binding"/>
    <property type="evidence" value="ECO:0007669"/>
    <property type="project" value="UniProtKB-KW"/>
</dbReference>
<dbReference type="PANTHER" id="PTHR47959:SF24">
    <property type="entry name" value="ATP-DEPENDENT RNA HELICASE"/>
    <property type="match status" value="1"/>
</dbReference>
<comment type="catalytic activity">
    <reaction evidence="11">
        <text>ATP + H2O = ADP + phosphate + H(+)</text>
        <dbReference type="Rhea" id="RHEA:13065"/>
        <dbReference type="ChEBI" id="CHEBI:15377"/>
        <dbReference type="ChEBI" id="CHEBI:15378"/>
        <dbReference type="ChEBI" id="CHEBI:30616"/>
        <dbReference type="ChEBI" id="CHEBI:43474"/>
        <dbReference type="ChEBI" id="CHEBI:456216"/>
        <dbReference type="EC" id="3.6.4.13"/>
    </reaction>
</comment>
<dbReference type="PANTHER" id="PTHR47959">
    <property type="entry name" value="ATP-DEPENDENT RNA HELICASE RHLE-RELATED"/>
    <property type="match status" value="1"/>
</dbReference>
<evidence type="ECO:0000256" key="12">
    <source>
        <dbReference type="PROSITE-ProRule" id="PRU00552"/>
    </source>
</evidence>
<evidence type="ECO:0000256" key="6">
    <source>
        <dbReference type="ARBA" id="ARBA00022801"/>
    </source>
</evidence>
<reference evidence="17 18" key="1">
    <citation type="submission" date="2016-01" db="EMBL/GenBank/DDBJ databases">
        <title>Genome sequence of the yeast Holleya sinecauda.</title>
        <authorList>
            <person name="Dietrich F.S."/>
        </authorList>
    </citation>
    <scope>NUCLEOTIDE SEQUENCE [LARGE SCALE GENOMIC DNA]</scope>
    <source>
        <strain evidence="17 18">ATCC 58844</strain>
    </source>
</reference>
<keyword evidence="7" id="KW-0347">Helicase</keyword>
<evidence type="ECO:0000256" key="9">
    <source>
        <dbReference type="ARBA" id="ARBA00022884"/>
    </source>
</evidence>
<evidence type="ECO:0000256" key="3">
    <source>
        <dbReference type="ARBA" id="ARBA00022517"/>
    </source>
</evidence>
<dbReference type="GeneID" id="28724462"/>
<dbReference type="SMART" id="SM00490">
    <property type="entry name" value="HELICc"/>
    <property type="match status" value="1"/>
</dbReference>
<organism evidence="17 18">
    <name type="scientific">Eremothecium sinecaudum</name>
    <dbReference type="NCBI Taxonomy" id="45286"/>
    <lineage>
        <taxon>Eukaryota</taxon>
        <taxon>Fungi</taxon>
        <taxon>Dikarya</taxon>
        <taxon>Ascomycota</taxon>
        <taxon>Saccharomycotina</taxon>
        <taxon>Saccharomycetes</taxon>
        <taxon>Saccharomycetales</taxon>
        <taxon>Saccharomycetaceae</taxon>
        <taxon>Eremothecium</taxon>
    </lineage>
</organism>
<dbReference type="GO" id="GO:0003723">
    <property type="term" value="F:RNA binding"/>
    <property type="evidence" value="ECO:0007669"/>
    <property type="project" value="UniProtKB-KW"/>
</dbReference>
<dbReference type="EMBL" id="CP014245">
    <property type="protein sequence ID" value="AMD21185.1"/>
    <property type="molecule type" value="Genomic_DNA"/>
</dbReference>
<dbReference type="GO" id="GO:0016787">
    <property type="term" value="F:hydrolase activity"/>
    <property type="evidence" value="ECO:0007669"/>
    <property type="project" value="UniProtKB-KW"/>
</dbReference>
<feature type="compositionally biased region" description="Basic and acidic residues" evidence="13">
    <location>
        <begin position="408"/>
        <end position="417"/>
    </location>
</feature>
<dbReference type="Pfam" id="PF00270">
    <property type="entry name" value="DEAD"/>
    <property type="match status" value="1"/>
</dbReference>
<gene>
    <name evidence="17" type="ORF">AW171_hschr53119</name>
</gene>
<protein>
    <recommendedName>
        <fullName evidence="2">RNA helicase</fullName>
        <ecNumber evidence="2">3.6.4.13</ecNumber>
    </recommendedName>
</protein>
<dbReference type="Proteomes" id="UP000243052">
    <property type="component" value="Chromosome v"/>
</dbReference>
<evidence type="ECO:0000259" key="16">
    <source>
        <dbReference type="PROSITE" id="PS51195"/>
    </source>
</evidence>
<evidence type="ECO:0000256" key="2">
    <source>
        <dbReference type="ARBA" id="ARBA00012552"/>
    </source>
</evidence>
<dbReference type="InterPro" id="IPR014001">
    <property type="entry name" value="Helicase_ATP-bd"/>
</dbReference>
<dbReference type="InterPro" id="IPR050079">
    <property type="entry name" value="DEAD_box_RNA_helicase"/>
</dbReference>
<keyword evidence="8" id="KW-0067">ATP-binding</keyword>
<evidence type="ECO:0000259" key="14">
    <source>
        <dbReference type="PROSITE" id="PS51192"/>
    </source>
</evidence>
<feature type="short sequence motif" description="Q motif" evidence="12">
    <location>
        <begin position="3"/>
        <end position="31"/>
    </location>
</feature>
<name>A0A0X8HTK4_9SACH</name>
<evidence type="ECO:0000256" key="10">
    <source>
        <dbReference type="ARBA" id="ARBA00023242"/>
    </source>
</evidence>
<dbReference type="GO" id="GO:0006364">
    <property type="term" value="P:rRNA processing"/>
    <property type="evidence" value="ECO:0007669"/>
    <property type="project" value="UniProtKB-KW"/>
</dbReference>
<dbReference type="CDD" id="cd18787">
    <property type="entry name" value="SF2_C_DEAD"/>
    <property type="match status" value="1"/>
</dbReference>
<dbReference type="GO" id="GO:0005634">
    <property type="term" value="C:nucleus"/>
    <property type="evidence" value="ECO:0007669"/>
    <property type="project" value="UniProtKB-SubCell"/>
</dbReference>
<dbReference type="STRING" id="45286.A0A0X8HTK4"/>
<evidence type="ECO:0000256" key="8">
    <source>
        <dbReference type="ARBA" id="ARBA00022840"/>
    </source>
</evidence>
<dbReference type="PROSITE" id="PS51195">
    <property type="entry name" value="Q_MOTIF"/>
    <property type="match status" value="1"/>
</dbReference>
<evidence type="ECO:0000259" key="15">
    <source>
        <dbReference type="PROSITE" id="PS51194"/>
    </source>
</evidence>
<evidence type="ECO:0000313" key="18">
    <source>
        <dbReference type="Proteomes" id="UP000243052"/>
    </source>
</evidence>
<evidence type="ECO:0000256" key="1">
    <source>
        <dbReference type="ARBA" id="ARBA00004123"/>
    </source>
</evidence>
<feature type="region of interest" description="Disordered" evidence="13">
    <location>
        <begin position="408"/>
        <end position="434"/>
    </location>
</feature>
<keyword evidence="6" id="KW-0378">Hydrolase</keyword>
<dbReference type="SMART" id="SM00487">
    <property type="entry name" value="DEXDc"/>
    <property type="match status" value="1"/>
</dbReference>
<dbReference type="SUPFAM" id="SSF52540">
    <property type="entry name" value="P-loop containing nucleoside triphosphate hydrolases"/>
    <property type="match status" value="1"/>
</dbReference>
<dbReference type="CDD" id="cd17955">
    <property type="entry name" value="DEADc_DDX49"/>
    <property type="match status" value="1"/>
</dbReference>
<evidence type="ECO:0000256" key="5">
    <source>
        <dbReference type="ARBA" id="ARBA00022741"/>
    </source>
</evidence>
<evidence type="ECO:0000256" key="7">
    <source>
        <dbReference type="ARBA" id="ARBA00022806"/>
    </source>
</evidence>
<feature type="domain" description="Helicase C-terminal" evidence="15">
    <location>
        <begin position="243"/>
        <end position="390"/>
    </location>
</feature>
<dbReference type="OrthoDB" id="10261904at2759"/>
<feature type="domain" description="DEAD-box RNA helicase Q" evidence="16">
    <location>
        <begin position="3"/>
        <end position="31"/>
    </location>
</feature>
<dbReference type="GO" id="GO:0005829">
    <property type="term" value="C:cytosol"/>
    <property type="evidence" value="ECO:0007669"/>
    <property type="project" value="TreeGrafter"/>
</dbReference>
<evidence type="ECO:0000256" key="4">
    <source>
        <dbReference type="ARBA" id="ARBA00022552"/>
    </source>
</evidence>
<dbReference type="GO" id="GO:0003724">
    <property type="term" value="F:RNA helicase activity"/>
    <property type="evidence" value="ECO:0007669"/>
    <property type="project" value="UniProtKB-EC"/>
</dbReference>
<dbReference type="AlphaFoldDB" id="A0A0X8HTK4"/>
<keyword evidence="5" id="KW-0547">Nucleotide-binding</keyword>
<keyword evidence="10" id="KW-0539">Nucleus</keyword>
<dbReference type="RefSeq" id="XP_017988181.1">
    <property type="nucleotide sequence ID" value="XM_018132538.1"/>
</dbReference>
<dbReference type="InterPro" id="IPR001650">
    <property type="entry name" value="Helicase_C-like"/>
</dbReference>
<dbReference type="InterPro" id="IPR011545">
    <property type="entry name" value="DEAD/DEAH_box_helicase_dom"/>
</dbReference>
<feature type="domain" description="Helicase ATP-binding" evidence="14">
    <location>
        <begin position="34"/>
        <end position="210"/>
    </location>
</feature>
<dbReference type="Gene3D" id="3.40.50.300">
    <property type="entry name" value="P-loop containing nucleotide triphosphate hydrolases"/>
    <property type="match status" value="2"/>
</dbReference>
<keyword evidence="9" id="KW-0694">RNA-binding</keyword>
<proteinExistence type="predicted"/>
<dbReference type="InterPro" id="IPR027417">
    <property type="entry name" value="P-loop_NTPase"/>
</dbReference>
<sequence length="434" mass="48355">MVTDFKSLGVSKWLVEALNSMQIRQPTIIQHACIPEILKGCDCIGGAKTGSGKTIAFAAPMLTKWSEDPRGMFGLVLTPTRELAMQIAEQFRALGSMMNIRVALIVGGKNIVEQAIELQNKPHFIIATPGRLAHHVMHSGDDTIGGLKRVRYLVLDEADMLLTNTFSDDLATCIGVLPPKEDRQTLLFTATMTDQVKSLKDSPQVVGKPPVFSYQVEELDNISVPETLSIEYLLLPEHVKEAYLYQILTSDEYKEKSTIIFVNRIMSAEIVLRTLKHLDLRSTALHSQMPQQERINSLQRFRANACKILVATDVAARGLDIPTVELVVNYDIPGNPDTYIHRVGRTARSGRKGESICFVTPKDISRIEAIEQRINKKMTEFTKVSDTAVLRKALAKVTAAKRESLMGMDKEGFGERKKLQRNKARNGKSLSSHN</sequence>
<accession>A0A0X8HTK4</accession>
<dbReference type="PROSITE" id="PS51192">
    <property type="entry name" value="HELICASE_ATP_BIND_1"/>
    <property type="match status" value="1"/>
</dbReference>
<dbReference type="InterPro" id="IPR014014">
    <property type="entry name" value="RNA_helicase_DEAD_Q_motif"/>
</dbReference>
<keyword evidence="18" id="KW-1185">Reference proteome</keyword>
<evidence type="ECO:0000313" key="17">
    <source>
        <dbReference type="EMBL" id="AMD21185.1"/>
    </source>
</evidence>